<dbReference type="InterPro" id="IPR047187">
    <property type="entry name" value="SF1_C_Upf1"/>
</dbReference>
<accession>A0A176RVW8</accession>
<evidence type="ECO:0000259" key="3">
    <source>
        <dbReference type="Pfam" id="PF18741"/>
    </source>
</evidence>
<feature type="domain" description="DNA2/NAM7 helicase-like C-terminal" evidence="2">
    <location>
        <begin position="220"/>
        <end position="392"/>
    </location>
</feature>
<keyword evidence="4" id="KW-0347">Helicase</keyword>
<dbReference type="InterPro" id="IPR049468">
    <property type="entry name" value="Restrct_endonuc-II-like_dom"/>
</dbReference>
<dbReference type="PANTHER" id="PTHR10887">
    <property type="entry name" value="DNA2/NAM7 HELICASE FAMILY"/>
    <property type="match status" value="1"/>
</dbReference>
<evidence type="ECO:0000259" key="1">
    <source>
        <dbReference type="Pfam" id="PF13086"/>
    </source>
</evidence>
<evidence type="ECO:0000313" key="4">
    <source>
        <dbReference type="EMBL" id="OAD19884.1"/>
    </source>
</evidence>
<name>A0A176RVW8_9GAMM</name>
<keyword evidence="4" id="KW-0547">Nucleotide-binding</keyword>
<protein>
    <submittedName>
        <fullName evidence="4">DNA helicase related protein</fullName>
    </submittedName>
</protein>
<keyword evidence="4" id="KW-0378">Hydrolase</keyword>
<organism evidence="4 5">
    <name type="scientific">Candidatus Thiomargarita nelsonii</name>
    <dbReference type="NCBI Taxonomy" id="1003181"/>
    <lineage>
        <taxon>Bacteria</taxon>
        <taxon>Pseudomonadati</taxon>
        <taxon>Pseudomonadota</taxon>
        <taxon>Gammaproteobacteria</taxon>
        <taxon>Thiotrichales</taxon>
        <taxon>Thiotrichaceae</taxon>
        <taxon>Thiomargarita</taxon>
    </lineage>
</organism>
<dbReference type="InterPro" id="IPR041677">
    <property type="entry name" value="DNA2/NAM7_AAA_11"/>
</dbReference>
<dbReference type="SUPFAM" id="SSF52540">
    <property type="entry name" value="P-loop containing nucleoside triphosphate hydrolases"/>
    <property type="match status" value="1"/>
</dbReference>
<dbReference type="AlphaFoldDB" id="A0A176RVW8"/>
<dbReference type="CDD" id="cd18808">
    <property type="entry name" value="SF1_C_Upf1"/>
    <property type="match status" value="1"/>
</dbReference>
<dbReference type="Proteomes" id="UP000076962">
    <property type="component" value="Unassembled WGS sequence"/>
</dbReference>
<keyword evidence="5" id="KW-1185">Reference proteome</keyword>
<dbReference type="Pfam" id="PF18741">
    <property type="entry name" value="MTES_1575"/>
    <property type="match status" value="1"/>
</dbReference>
<comment type="caution">
    <text evidence="4">The sequence shown here is derived from an EMBL/GenBank/DDBJ whole genome shotgun (WGS) entry which is preliminary data.</text>
</comment>
<dbReference type="Gene3D" id="3.40.960.10">
    <property type="entry name" value="VSR Endonuclease"/>
    <property type="match status" value="1"/>
</dbReference>
<feature type="domain" description="DNA2/NAM7 helicase helicase" evidence="1">
    <location>
        <begin position="146"/>
        <end position="186"/>
    </location>
</feature>
<dbReference type="EMBL" id="LUTY01002629">
    <property type="protein sequence ID" value="OAD19884.1"/>
    <property type="molecule type" value="Genomic_DNA"/>
</dbReference>
<dbReference type="InterPro" id="IPR011335">
    <property type="entry name" value="Restrct_endonuc-II-like"/>
</dbReference>
<dbReference type="SUPFAM" id="SSF52980">
    <property type="entry name" value="Restriction endonuclease-like"/>
    <property type="match status" value="1"/>
</dbReference>
<sequence>MGLEKLTEAIITRKIQPSQAPLHFQYAFYQGMARELIREHAILANFTRSGYENLRQRFAELDKKRLKATRQQIAYQAAQRTIPQGNGTGRVSTFTEKCLIVHELNKKRRHIPIRQLVRRASQALQALKPCFMMSPLSVAQYLVPGQIEFDLLIMDEASQVRPEDALGAIARCQQIVIVGDPKQLPPSQFFERLVNEEDEDTIFDGQESILDIALSTSYQRGRLRWHYRSEHESLIAFSNHHFYNDELVVFPAPQTQAHGVQLNYVENATYFKGRNLKEAEAVAAAVKAHFRNTPHLSLGVATFNSQQQELIAELLDKWREARTSEESAEPFFIKNLENVQGDERDVIFVSSTYGPEPDTGRVFQRFGPISRDMGWRRLNVIFSRAKKRLELFTSMRSSDIQIKKDTKRGVQILKKYLEYAETGYDANNMNDKKANSDFEIAICKILEKEGYQTEPQVGVAGFRIDIGVCHPDKPNEYILGIEYDGANYHSAKSVRDRDRLRQEILERKGWKIHRIWSVDWFKNREGEIERLLQVVQGTPCTPDSRSFASQKCH</sequence>
<dbReference type="Pfam" id="PF13086">
    <property type="entry name" value="AAA_11"/>
    <property type="match status" value="1"/>
</dbReference>
<keyword evidence="4" id="KW-0067">ATP-binding</keyword>
<feature type="domain" description="Restriction endonuclease type II-like" evidence="3">
    <location>
        <begin position="438"/>
        <end position="533"/>
    </location>
</feature>
<dbReference type="InterPro" id="IPR027417">
    <property type="entry name" value="P-loop_NTPase"/>
</dbReference>
<reference evidence="4 5" key="1">
    <citation type="submission" date="2016-05" db="EMBL/GenBank/DDBJ databases">
        <title>Single-cell genome of chain-forming Candidatus Thiomargarita nelsonii and comparison to other large sulfur-oxidizing bacteria.</title>
        <authorList>
            <person name="Winkel M."/>
            <person name="Salman V."/>
            <person name="Woyke T."/>
            <person name="Schulz-Vogt H."/>
            <person name="Richter M."/>
            <person name="Flood B."/>
            <person name="Bailey J."/>
            <person name="Amann R."/>
            <person name="Mussmann M."/>
        </authorList>
    </citation>
    <scope>NUCLEOTIDE SEQUENCE [LARGE SCALE GENOMIC DNA]</scope>
    <source>
        <strain evidence="4 5">THI036</strain>
    </source>
</reference>
<dbReference type="InterPro" id="IPR045055">
    <property type="entry name" value="DNA2/NAM7-like"/>
</dbReference>
<dbReference type="PATRIC" id="fig|1003181.4.peg.5880"/>
<dbReference type="Pfam" id="PF13087">
    <property type="entry name" value="AAA_12"/>
    <property type="match status" value="1"/>
</dbReference>
<proteinExistence type="predicted"/>
<evidence type="ECO:0000259" key="2">
    <source>
        <dbReference type="Pfam" id="PF13087"/>
    </source>
</evidence>
<dbReference type="PANTHER" id="PTHR10887:SF495">
    <property type="entry name" value="HELICASE SENATAXIN ISOFORM X1-RELATED"/>
    <property type="match status" value="1"/>
</dbReference>
<evidence type="ECO:0000313" key="5">
    <source>
        <dbReference type="Proteomes" id="UP000076962"/>
    </source>
</evidence>
<dbReference type="GO" id="GO:0004386">
    <property type="term" value="F:helicase activity"/>
    <property type="evidence" value="ECO:0007669"/>
    <property type="project" value="UniProtKB-KW"/>
</dbReference>
<dbReference type="FunFam" id="3.40.960.10:FF:000002">
    <property type="entry name" value="DNA helicase related protein"/>
    <property type="match status" value="1"/>
</dbReference>
<dbReference type="Gene3D" id="3.40.50.300">
    <property type="entry name" value="P-loop containing nucleotide triphosphate hydrolases"/>
    <property type="match status" value="2"/>
</dbReference>
<gene>
    <name evidence="4" type="ORF">THIOM_004456</name>
</gene>
<dbReference type="InterPro" id="IPR041679">
    <property type="entry name" value="DNA2/NAM7-like_C"/>
</dbReference>